<accession>A0A1I7UX40</accession>
<name>A0A1I7UX40_9PELO</name>
<dbReference type="Proteomes" id="UP000095282">
    <property type="component" value="Unplaced"/>
</dbReference>
<proteinExistence type="predicted"/>
<reference evidence="2" key="1">
    <citation type="submission" date="2016-11" db="UniProtKB">
        <authorList>
            <consortium name="WormBaseParasite"/>
        </authorList>
    </citation>
    <scope>IDENTIFICATION</scope>
</reference>
<sequence length="70" mass="8201">MQIRSTITVIIFEAGCPVYSLIHDKMRIGNSKQCTQNGNVLYHEKNKLRTKLSYQRSFNREVNKATRKNE</sequence>
<dbReference type="WBParaSite" id="Csp11.Scaffold630.g20207.t1">
    <property type="protein sequence ID" value="Csp11.Scaffold630.g20207.t1"/>
    <property type="gene ID" value="Csp11.Scaffold630.g20207"/>
</dbReference>
<organism evidence="1 2">
    <name type="scientific">Caenorhabditis tropicalis</name>
    <dbReference type="NCBI Taxonomy" id="1561998"/>
    <lineage>
        <taxon>Eukaryota</taxon>
        <taxon>Metazoa</taxon>
        <taxon>Ecdysozoa</taxon>
        <taxon>Nematoda</taxon>
        <taxon>Chromadorea</taxon>
        <taxon>Rhabditida</taxon>
        <taxon>Rhabditina</taxon>
        <taxon>Rhabditomorpha</taxon>
        <taxon>Rhabditoidea</taxon>
        <taxon>Rhabditidae</taxon>
        <taxon>Peloderinae</taxon>
        <taxon>Caenorhabditis</taxon>
    </lineage>
</organism>
<keyword evidence="1" id="KW-1185">Reference proteome</keyword>
<evidence type="ECO:0000313" key="1">
    <source>
        <dbReference type="Proteomes" id="UP000095282"/>
    </source>
</evidence>
<dbReference type="AlphaFoldDB" id="A0A1I7UX40"/>
<protein>
    <submittedName>
        <fullName evidence="2">Ovule protein</fullName>
    </submittedName>
</protein>
<evidence type="ECO:0000313" key="2">
    <source>
        <dbReference type="WBParaSite" id="Csp11.Scaffold630.g20207.t1"/>
    </source>
</evidence>